<reference evidence="2" key="1">
    <citation type="submission" date="2017-04" db="EMBL/GenBank/DDBJ databases">
        <authorList>
            <person name="Varghese N."/>
            <person name="Submissions S."/>
        </authorList>
    </citation>
    <scope>NUCLEOTIDE SEQUENCE [LARGE SCALE GENOMIC DNA]</scope>
    <source>
        <strain evidence="2">DSM 9293</strain>
    </source>
</reference>
<accession>A0A1W1W770</accession>
<proteinExistence type="predicted"/>
<gene>
    <name evidence="1" type="ORF">SAMN00768000_0145</name>
</gene>
<protein>
    <submittedName>
        <fullName evidence="1">Uncharacterized protein</fullName>
    </submittedName>
</protein>
<organism evidence="1 2">
    <name type="scientific">Sulfobacillus thermosulfidooxidans (strain DSM 9293 / VKM B-1269 / AT-1)</name>
    <dbReference type="NCBI Taxonomy" id="929705"/>
    <lineage>
        <taxon>Bacteria</taxon>
        <taxon>Bacillati</taxon>
        <taxon>Bacillota</taxon>
        <taxon>Clostridia</taxon>
        <taxon>Eubacteriales</taxon>
        <taxon>Clostridiales Family XVII. Incertae Sedis</taxon>
        <taxon>Sulfobacillus</taxon>
    </lineage>
</organism>
<evidence type="ECO:0000313" key="2">
    <source>
        <dbReference type="Proteomes" id="UP000192660"/>
    </source>
</evidence>
<name>A0A1W1W770_SULTA</name>
<evidence type="ECO:0000313" key="1">
    <source>
        <dbReference type="EMBL" id="SMC01900.1"/>
    </source>
</evidence>
<sequence>MSVILFSIAQPRTPFLRTVDWGVGAKSLWRAADLFRLNGNQYSC</sequence>
<dbReference type="AlphaFoldDB" id="A0A1W1W770"/>
<dbReference type="Proteomes" id="UP000192660">
    <property type="component" value="Unassembled WGS sequence"/>
</dbReference>
<dbReference type="EMBL" id="FWWY01000001">
    <property type="protein sequence ID" value="SMC01900.1"/>
    <property type="molecule type" value="Genomic_DNA"/>
</dbReference>
<keyword evidence="2" id="KW-1185">Reference proteome</keyword>